<accession>A0ABX7APY1</accession>
<evidence type="ECO:0000313" key="1">
    <source>
        <dbReference type="EMBL" id="QQP11587.1"/>
    </source>
</evidence>
<sequence length="168" mass="19391">MKNIELLRQLLFFIQLTVQVEEFNMFSRERFVIIKNNLLLLSLLALFLGGCSNSIFENDTTITSIEILKFASTSPSPEEYRGQEGEVISVIKSKEEIKRLINSIERAEQESTESMNIALPNHLIIFKENENVILTLGYYPNISNEKDEFLDLNKDKIYITNALNLIQK</sequence>
<name>A0ABX7APY1_9BACI</name>
<gene>
    <name evidence="1" type="ORF">FJQ98_20705</name>
</gene>
<dbReference type="RefSeq" id="WP_053596745.1">
    <property type="nucleotide sequence ID" value="NZ_CP067341.1"/>
</dbReference>
<organism evidence="1 2">
    <name type="scientific">Lysinibacillus agricola</name>
    <dbReference type="NCBI Taxonomy" id="2590012"/>
    <lineage>
        <taxon>Bacteria</taxon>
        <taxon>Bacillati</taxon>
        <taxon>Bacillota</taxon>
        <taxon>Bacilli</taxon>
        <taxon>Bacillales</taxon>
        <taxon>Bacillaceae</taxon>
        <taxon>Lysinibacillus</taxon>
    </lineage>
</organism>
<proteinExistence type="predicted"/>
<dbReference type="Proteomes" id="UP000596049">
    <property type="component" value="Chromosome"/>
</dbReference>
<dbReference type="EMBL" id="CP067341">
    <property type="protein sequence ID" value="QQP11587.1"/>
    <property type="molecule type" value="Genomic_DNA"/>
</dbReference>
<evidence type="ECO:0000313" key="2">
    <source>
        <dbReference type="Proteomes" id="UP000596049"/>
    </source>
</evidence>
<reference evidence="1 2" key="1">
    <citation type="submission" date="2020-01" db="EMBL/GenBank/DDBJ databases">
        <authorList>
            <person name="Liu G."/>
            <person name="Liu B."/>
        </authorList>
    </citation>
    <scope>NUCLEOTIDE SEQUENCE [LARGE SCALE GENOMIC DNA]</scope>
    <source>
        <strain evidence="1 2">FJAT-51161</strain>
    </source>
</reference>
<keyword evidence="2" id="KW-1185">Reference proteome</keyword>
<protein>
    <submittedName>
        <fullName evidence="1">Uncharacterized protein</fullName>
    </submittedName>
</protein>